<dbReference type="Proteomes" id="UP000606193">
    <property type="component" value="Unassembled WGS sequence"/>
</dbReference>
<evidence type="ECO:0000256" key="1">
    <source>
        <dbReference type="ARBA" id="ARBA00009179"/>
    </source>
</evidence>
<dbReference type="NCBIfam" id="TIGR00225">
    <property type="entry name" value="prc"/>
    <property type="match status" value="1"/>
</dbReference>
<protein>
    <submittedName>
        <fullName evidence="8">S41 family peptidase</fullName>
    </submittedName>
</protein>
<keyword evidence="2 5" id="KW-0645">Protease</keyword>
<reference evidence="8 9" key="1">
    <citation type="submission" date="2020-08" db="EMBL/GenBank/DDBJ databases">
        <title>Genome public.</title>
        <authorList>
            <person name="Liu C."/>
            <person name="Sun Q."/>
        </authorList>
    </citation>
    <scope>NUCLEOTIDE SEQUENCE [LARGE SCALE GENOMIC DNA]</scope>
    <source>
        <strain evidence="8 9">NSJ-37</strain>
    </source>
</reference>
<comment type="caution">
    <text evidence="8">The sequence shown here is derived from an EMBL/GenBank/DDBJ whole genome shotgun (WGS) entry which is preliminary data.</text>
</comment>
<keyword evidence="6" id="KW-1133">Transmembrane helix</keyword>
<evidence type="ECO:0000313" key="8">
    <source>
        <dbReference type="EMBL" id="MBC8563182.1"/>
    </source>
</evidence>
<dbReference type="Pfam" id="PF03572">
    <property type="entry name" value="Peptidase_S41"/>
    <property type="match status" value="1"/>
</dbReference>
<dbReference type="SMART" id="SM00245">
    <property type="entry name" value="TSPc"/>
    <property type="match status" value="1"/>
</dbReference>
<dbReference type="Gene3D" id="3.90.226.10">
    <property type="entry name" value="2-enoyl-CoA Hydratase, Chain A, domain 1"/>
    <property type="match status" value="1"/>
</dbReference>
<dbReference type="Pfam" id="PF17820">
    <property type="entry name" value="PDZ_6"/>
    <property type="match status" value="1"/>
</dbReference>
<dbReference type="CDD" id="cd07560">
    <property type="entry name" value="Peptidase_S41_CPP"/>
    <property type="match status" value="1"/>
</dbReference>
<keyword evidence="3 5" id="KW-0378">Hydrolase</keyword>
<dbReference type="SUPFAM" id="SSF50156">
    <property type="entry name" value="PDZ domain-like"/>
    <property type="match status" value="1"/>
</dbReference>
<evidence type="ECO:0000256" key="3">
    <source>
        <dbReference type="ARBA" id="ARBA00022801"/>
    </source>
</evidence>
<gene>
    <name evidence="8" type="ORF">H8704_11170</name>
</gene>
<proteinExistence type="inferred from homology"/>
<dbReference type="Gene3D" id="3.30.750.44">
    <property type="match status" value="1"/>
</dbReference>
<dbReference type="CDD" id="cd06782">
    <property type="entry name" value="cpPDZ_CPP-like"/>
    <property type="match status" value="1"/>
</dbReference>
<dbReference type="RefSeq" id="WP_249298320.1">
    <property type="nucleotide sequence ID" value="NZ_JACRSX010000017.1"/>
</dbReference>
<evidence type="ECO:0000313" key="9">
    <source>
        <dbReference type="Proteomes" id="UP000606193"/>
    </source>
</evidence>
<dbReference type="EMBL" id="JACRSX010000017">
    <property type="protein sequence ID" value="MBC8563182.1"/>
    <property type="molecule type" value="Genomic_DNA"/>
</dbReference>
<keyword evidence="6" id="KW-0812">Transmembrane</keyword>
<organism evidence="8 9">
    <name type="scientific">Jutongia huaianensis</name>
    <dbReference type="NCBI Taxonomy" id="2763668"/>
    <lineage>
        <taxon>Bacteria</taxon>
        <taxon>Bacillati</taxon>
        <taxon>Bacillota</taxon>
        <taxon>Clostridia</taxon>
        <taxon>Lachnospirales</taxon>
        <taxon>Lachnospiraceae</taxon>
        <taxon>Jutongia</taxon>
    </lineage>
</organism>
<dbReference type="InterPro" id="IPR004447">
    <property type="entry name" value="Peptidase_S41A"/>
</dbReference>
<dbReference type="InterPro" id="IPR001478">
    <property type="entry name" value="PDZ"/>
</dbReference>
<dbReference type="PANTHER" id="PTHR32060">
    <property type="entry name" value="TAIL-SPECIFIC PROTEASE"/>
    <property type="match status" value="1"/>
</dbReference>
<evidence type="ECO:0000259" key="7">
    <source>
        <dbReference type="PROSITE" id="PS50106"/>
    </source>
</evidence>
<dbReference type="Gene3D" id="2.30.42.10">
    <property type="match status" value="1"/>
</dbReference>
<dbReference type="InterPro" id="IPR005151">
    <property type="entry name" value="Tail-specific_protease"/>
</dbReference>
<dbReference type="SMART" id="SM00228">
    <property type="entry name" value="PDZ"/>
    <property type="match status" value="1"/>
</dbReference>
<feature type="domain" description="PDZ" evidence="7">
    <location>
        <begin position="101"/>
        <end position="161"/>
    </location>
</feature>
<sequence>MKDKKFWQGFLGGALSVITCVLLGCVIMTATGRIDLTMVLHGSSNSILNSSLQRKMTEIQSYVNQFFLDDIDQEKMQDAVCKGMVNGLGDTYAAYYNEEEYQDMKEKTSGNYCGIGAVVSQSATDGAISIVQTIKGGPAEKAGMKSGDMIVEVDGISTQGMDLTALISKTKGDAGTKVKVTVLRDGHQKKYMITRKEIHSQTVESRMLDNKIGYIAVSSFEEVTKQQFRDALKKLEKEGEKSLIIDLRNNGGGLLSTAVDMLDRLLPKGTLVYTKDKNGEKEVYSATDEESFDKPVAILVNENSASASEVFSGAMQDYKKAVLVGNTTFGKGIVQTVFDLPDGTALKLTTSKYYTPKGRNIHGTGLEPDISVALDETTYTQKKSGLTIDNQMERAVEYLLNK</sequence>
<dbReference type="PANTHER" id="PTHR32060:SF30">
    <property type="entry name" value="CARBOXY-TERMINAL PROCESSING PROTEASE CTPA"/>
    <property type="match status" value="1"/>
</dbReference>
<accession>A0ABR7N542</accession>
<dbReference type="InterPro" id="IPR036034">
    <property type="entry name" value="PDZ_sf"/>
</dbReference>
<evidence type="ECO:0000256" key="5">
    <source>
        <dbReference type="RuleBase" id="RU004404"/>
    </source>
</evidence>
<evidence type="ECO:0000256" key="4">
    <source>
        <dbReference type="ARBA" id="ARBA00022825"/>
    </source>
</evidence>
<dbReference type="PROSITE" id="PS50106">
    <property type="entry name" value="PDZ"/>
    <property type="match status" value="1"/>
</dbReference>
<dbReference type="PROSITE" id="PS51257">
    <property type="entry name" value="PROKAR_LIPOPROTEIN"/>
    <property type="match status" value="1"/>
</dbReference>
<keyword evidence="6" id="KW-0472">Membrane</keyword>
<feature type="transmembrane region" description="Helical" evidence="6">
    <location>
        <begin position="6"/>
        <end position="30"/>
    </location>
</feature>
<keyword evidence="9" id="KW-1185">Reference proteome</keyword>
<keyword evidence="4 5" id="KW-0720">Serine protease</keyword>
<dbReference type="InterPro" id="IPR029045">
    <property type="entry name" value="ClpP/crotonase-like_dom_sf"/>
</dbReference>
<name>A0ABR7N542_9FIRM</name>
<dbReference type="InterPro" id="IPR041489">
    <property type="entry name" value="PDZ_6"/>
</dbReference>
<dbReference type="SUPFAM" id="SSF52096">
    <property type="entry name" value="ClpP/crotonase"/>
    <property type="match status" value="1"/>
</dbReference>
<comment type="similarity">
    <text evidence="1 5">Belongs to the peptidase S41A family.</text>
</comment>
<evidence type="ECO:0000256" key="6">
    <source>
        <dbReference type="SAM" id="Phobius"/>
    </source>
</evidence>
<evidence type="ECO:0000256" key="2">
    <source>
        <dbReference type="ARBA" id="ARBA00022670"/>
    </source>
</evidence>